<comment type="caution">
    <text evidence="2">The sequence shown here is derived from an EMBL/GenBank/DDBJ whole genome shotgun (WGS) entry which is preliminary data.</text>
</comment>
<feature type="domain" description="PAS" evidence="1">
    <location>
        <begin position="54"/>
        <end position="109"/>
    </location>
</feature>
<evidence type="ECO:0000313" key="2">
    <source>
        <dbReference type="EMBL" id="KKQ71241.1"/>
    </source>
</evidence>
<evidence type="ECO:0000313" key="3">
    <source>
        <dbReference type="Proteomes" id="UP000034022"/>
    </source>
</evidence>
<proteinExistence type="predicted"/>
<sequence>MDSYLLDEYRCDGCGKLIIKGILLKSYEEFKCGRCGKMVHFNGMANEDKSDRYLLLTDGSGVIINASPSIKNILGFSLNEVVGKNISALYPTEKEASADKILSSKIEHFKYFRLDTIHKAKDNAYIPVIIYFKFFQKNGEGYILRFADKIVMSDESLEAYNEFDYQNHCDLIIEQDLHGNVLYADGGVEKFYGYRPEEIVGRNVLEFCTKEEVGWRGNNLKALFHKRQSYRIPYFRAKHKNGNFLDCECTASPFYDDLGELVGYKQICWMKH</sequence>
<dbReference type="Gene3D" id="3.30.450.20">
    <property type="entry name" value="PAS domain"/>
    <property type="match status" value="2"/>
</dbReference>
<dbReference type="NCBIfam" id="TIGR00229">
    <property type="entry name" value="sensory_box"/>
    <property type="match status" value="2"/>
</dbReference>
<dbReference type="InterPro" id="IPR035965">
    <property type="entry name" value="PAS-like_dom_sf"/>
</dbReference>
<dbReference type="Proteomes" id="UP000034022">
    <property type="component" value="Unassembled WGS sequence"/>
</dbReference>
<feature type="domain" description="PAS" evidence="1">
    <location>
        <begin position="172"/>
        <end position="212"/>
    </location>
</feature>
<evidence type="ECO:0000259" key="1">
    <source>
        <dbReference type="PROSITE" id="PS50112"/>
    </source>
</evidence>
<reference evidence="2" key="1">
    <citation type="journal article" date="2015" name="Nature">
        <title>rRNA introns, odd ribosomes, and small enigmatic genomes across a large radiation of phyla.</title>
        <authorList>
            <person name="Brown C.T."/>
            <person name="Hug L.A."/>
            <person name="Thomas B.C."/>
            <person name="Sharon I."/>
            <person name="Castelle C.J."/>
            <person name="Singh A."/>
            <person name="Wilkins M.J."/>
            <person name="Williams K.H."/>
            <person name="Banfield J.F."/>
        </authorList>
    </citation>
    <scope>NUCLEOTIDE SEQUENCE [LARGE SCALE GENOMIC DNA]</scope>
</reference>
<dbReference type="AlphaFoldDB" id="A0A0G0N2A1"/>
<dbReference type="EMBL" id="LBUU01000001">
    <property type="protein sequence ID" value="KKQ71241.1"/>
    <property type="molecule type" value="Genomic_DNA"/>
</dbReference>
<dbReference type="InterPro" id="IPR000014">
    <property type="entry name" value="PAS"/>
</dbReference>
<dbReference type="SMART" id="SM00091">
    <property type="entry name" value="PAS"/>
    <property type="match status" value="2"/>
</dbReference>
<gene>
    <name evidence="2" type="ORF">US91_C0001G0168</name>
</gene>
<protein>
    <submittedName>
        <fullName evidence="2">Putative signal transduction protein</fullName>
    </submittedName>
</protein>
<dbReference type="Pfam" id="PF08447">
    <property type="entry name" value="PAS_3"/>
    <property type="match status" value="1"/>
</dbReference>
<dbReference type="Pfam" id="PF13426">
    <property type="entry name" value="PAS_9"/>
    <property type="match status" value="1"/>
</dbReference>
<dbReference type="PROSITE" id="PS50112">
    <property type="entry name" value="PAS"/>
    <property type="match status" value="2"/>
</dbReference>
<dbReference type="CDD" id="cd00130">
    <property type="entry name" value="PAS"/>
    <property type="match status" value="2"/>
</dbReference>
<accession>A0A0G0N2A1</accession>
<dbReference type="InterPro" id="IPR013655">
    <property type="entry name" value="PAS_fold_3"/>
</dbReference>
<organism evidence="2 3">
    <name type="scientific">Candidatus Falkowbacteria bacterium GW2011_GWE1_38_31</name>
    <dbReference type="NCBI Taxonomy" id="1618638"/>
    <lineage>
        <taxon>Bacteria</taxon>
        <taxon>Candidatus Falkowiibacteriota</taxon>
    </lineage>
</organism>
<name>A0A0G0N2A1_9BACT</name>
<dbReference type="SUPFAM" id="SSF55785">
    <property type="entry name" value="PYP-like sensor domain (PAS domain)"/>
    <property type="match status" value="2"/>
</dbReference>